<evidence type="ECO:0008006" key="3">
    <source>
        <dbReference type="Google" id="ProtNLM"/>
    </source>
</evidence>
<dbReference type="EMBL" id="BKZW01000005">
    <property type="protein sequence ID" value="GER92028.1"/>
    <property type="molecule type" value="Genomic_DNA"/>
</dbReference>
<comment type="caution">
    <text evidence="1">The sequence shown here is derived from an EMBL/GenBank/DDBJ whole genome shotgun (WGS) entry which is preliminary data.</text>
</comment>
<proteinExistence type="predicted"/>
<dbReference type="Pfam" id="PF01969">
    <property type="entry name" value="Ni_insertion"/>
    <property type="match status" value="1"/>
</dbReference>
<accession>A0A5J4KQQ2</accession>
<dbReference type="AlphaFoldDB" id="A0A5J4KQQ2"/>
<gene>
    <name evidence="1" type="ORF">KDW_61900</name>
</gene>
<organism evidence="1 2">
    <name type="scientific">Dictyobacter vulcani</name>
    <dbReference type="NCBI Taxonomy" id="2607529"/>
    <lineage>
        <taxon>Bacteria</taxon>
        <taxon>Bacillati</taxon>
        <taxon>Chloroflexota</taxon>
        <taxon>Ktedonobacteria</taxon>
        <taxon>Ktedonobacterales</taxon>
        <taxon>Dictyobacteraceae</taxon>
        <taxon>Dictyobacter</taxon>
    </lineage>
</organism>
<reference evidence="1 2" key="1">
    <citation type="submission" date="2019-10" db="EMBL/GenBank/DDBJ databases">
        <title>Dictyobacter vulcani sp. nov., within the class Ktedonobacteria, isolated from soil of volcanic Mt. Zao.</title>
        <authorList>
            <person name="Zheng Y."/>
            <person name="Wang C.M."/>
            <person name="Sakai Y."/>
            <person name="Abe K."/>
            <person name="Yokota A."/>
            <person name="Yabe S."/>
        </authorList>
    </citation>
    <scope>NUCLEOTIDE SEQUENCE [LARGE SCALE GENOMIC DNA]</scope>
    <source>
        <strain evidence="1 2">W12</strain>
    </source>
</reference>
<evidence type="ECO:0000313" key="1">
    <source>
        <dbReference type="EMBL" id="GER92028.1"/>
    </source>
</evidence>
<sequence length="79" mass="8505">MAFVDCSMGCSGPMWLAALLDLGVSLEVIKRALAAVGVDSYQLESGRVAPYSITGMHLTLKSHELETFRSLGSGRRSCR</sequence>
<dbReference type="InterPro" id="IPR002822">
    <property type="entry name" value="Ni_insertion"/>
</dbReference>
<keyword evidence="2" id="KW-1185">Reference proteome</keyword>
<name>A0A5J4KQQ2_9CHLR</name>
<dbReference type="RefSeq" id="WP_151759597.1">
    <property type="nucleotide sequence ID" value="NZ_BKZW01000005.1"/>
</dbReference>
<dbReference type="Proteomes" id="UP000326912">
    <property type="component" value="Unassembled WGS sequence"/>
</dbReference>
<evidence type="ECO:0000313" key="2">
    <source>
        <dbReference type="Proteomes" id="UP000326912"/>
    </source>
</evidence>
<protein>
    <recommendedName>
        <fullName evidence="3">DUF111 family protein</fullName>
    </recommendedName>
</protein>